<evidence type="ECO:0000313" key="10">
    <source>
        <dbReference type="EMBL" id="MDA3615073.1"/>
    </source>
</evidence>
<keyword evidence="6 7" id="KW-0472">Membrane</keyword>
<gene>
    <name evidence="10" type="ORF">O3P16_09660</name>
</gene>
<dbReference type="SUPFAM" id="SSF90123">
    <property type="entry name" value="ABC transporter transmembrane region"/>
    <property type="match status" value="1"/>
</dbReference>
<keyword evidence="3" id="KW-0547">Nucleotide-binding</keyword>
<evidence type="ECO:0000313" key="11">
    <source>
        <dbReference type="Proteomes" id="UP001210231"/>
    </source>
</evidence>
<evidence type="ECO:0000256" key="7">
    <source>
        <dbReference type="SAM" id="Phobius"/>
    </source>
</evidence>
<feature type="transmembrane region" description="Helical" evidence="7">
    <location>
        <begin position="176"/>
        <end position="205"/>
    </location>
</feature>
<feature type="domain" description="ABC transmembrane type-1" evidence="9">
    <location>
        <begin position="22"/>
        <end position="337"/>
    </location>
</feature>
<dbReference type="EMBL" id="JAQGEF010000009">
    <property type="protein sequence ID" value="MDA3615073.1"/>
    <property type="molecule type" value="Genomic_DNA"/>
</dbReference>
<keyword evidence="5 7" id="KW-1133">Transmembrane helix</keyword>
<dbReference type="SUPFAM" id="SSF52540">
    <property type="entry name" value="P-loop containing nucleoside triphosphate hydrolases"/>
    <property type="match status" value="1"/>
</dbReference>
<evidence type="ECO:0000256" key="5">
    <source>
        <dbReference type="ARBA" id="ARBA00022989"/>
    </source>
</evidence>
<keyword evidence="2 7" id="KW-0812">Transmembrane</keyword>
<dbReference type="PANTHER" id="PTHR43394">
    <property type="entry name" value="ATP-DEPENDENT PERMEASE MDL1, MITOCHONDRIAL"/>
    <property type="match status" value="1"/>
</dbReference>
<name>A0ABT4ULP0_9BACT</name>
<dbReference type="SMART" id="SM00382">
    <property type="entry name" value="AAA"/>
    <property type="match status" value="1"/>
</dbReference>
<feature type="transmembrane region" description="Helical" evidence="7">
    <location>
        <begin position="20"/>
        <end position="47"/>
    </location>
</feature>
<keyword evidence="4 10" id="KW-0067">ATP-binding</keyword>
<accession>A0ABT4ULP0</accession>
<feature type="transmembrane region" description="Helical" evidence="7">
    <location>
        <begin position="85"/>
        <end position="112"/>
    </location>
</feature>
<sequence>MKRYFSLYKYLTPYKRNIVLYVFAILLSIIFSVASISMLFPFMQIIFLGDDMVVEKVEFSMNSASFLNYLQYTISQLVQEHSKMYALTAVCILLIVSIILKNAFLYLSAYLLSPMRTGMVVRLRDDLFAKILTLPIGYFNEQRKGDLMSRMTNDTWELENTTSSLLDGLIKDPLSVLFYLMFLIFLSPELSLVLLVLLPVAGIIIGKVSKSLKKQSNIAAEKSAEGLSILEETLGGIRIIKAYTFEKITNNKFLDINNQLFDAKNKINRRRELASPMSEVLGIMVLCVILWFGGRLILTGDTALSLDGAGFITYIGIFSQIISPAKALSNTFYNLRKGEAALNRINEVLDTQNTIINKENGKKFDTLHTGIEFKNVGFKYDDHVILDHINLNIPKGKKVALVGSSGAGKSTLADLIPRFHDVSSGELLIDGINIKDYELNSIRHQISVVTQEAILFNDSIFNNIAMGNQHATLEEVMNAAKIANAHNFIMKKENGYDTNVGDRGTKLSGGERQRITIARAILKNPPILILDEATSALDTESERLVQEAINNIMDNRTTVVIAHRLSTIKNSDEIIVMDKGAIVERGNHEALIAHGGIYKRLVELQEVK</sequence>
<feature type="domain" description="ABC transporter" evidence="8">
    <location>
        <begin position="371"/>
        <end position="604"/>
    </location>
</feature>
<comment type="subcellular location">
    <subcellularLocation>
        <location evidence="1">Cell membrane</location>
        <topology evidence="1">Multi-pass membrane protein</topology>
    </subcellularLocation>
</comment>
<evidence type="ECO:0000259" key="9">
    <source>
        <dbReference type="PROSITE" id="PS50929"/>
    </source>
</evidence>
<dbReference type="InterPro" id="IPR027417">
    <property type="entry name" value="P-loop_NTPase"/>
</dbReference>
<dbReference type="PANTHER" id="PTHR43394:SF1">
    <property type="entry name" value="ATP-BINDING CASSETTE SUB-FAMILY B MEMBER 10, MITOCHONDRIAL"/>
    <property type="match status" value="1"/>
</dbReference>
<evidence type="ECO:0000256" key="3">
    <source>
        <dbReference type="ARBA" id="ARBA00022741"/>
    </source>
</evidence>
<evidence type="ECO:0000256" key="1">
    <source>
        <dbReference type="ARBA" id="ARBA00004651"/>
    </source>
</evidence>
<dbReference type="Proteomes" id="UP001210231">
    <property type="component" value="Unassembled WGS sequence"/>
</dbReference>
<dbReference type="PROSITE" id="PS00211">
    <property type="entry name" value="ABC_TRANSPORTER_1"/>
    <property type="match status" value="1"/>
</dbReference>
<dbReference type="InterPro" id="IPR036640">
    <property type="entry name" value="ABC1_TM_sf"/>
</dbReference>
<dbReference type="CDD" id="cd03251">
    <property type="entry name" value="ABCC_MsbA"/>
    <property type="match status" value="1"/>
</dbReference>
<dbReference type="RefSeq" id="WP_407031398.1">
    <property type="nucleotide sequence ID" value="NZ_JAQGEF010000009.1"/>
</dbReference>
<evidence type="ECO:0000259" key="8">
    <source>
        <dbReference type="PROSITE" id="PS50893"/>
    </source>
</evidence>
<dbReference type="Pfam" id="PF00005">
    <property type="entry name" value="ABC_tran"/>
    <property type="match status" value="1"/>
</dbReference>
<dbReference type="InterPro" id="IPR011527">
    <property type="entry name" value="ABC1_TM_dom"/>
</dbReference>
<dbReference type="CDD" id="cd18552">
    <property type="entry name" value="ABC_6TM_MsbA_like"/>
    <property type="match status" value="1"/>
</dbReference>
<dbReference type="GO" id="GO:0005524">
    <property type="term" value="F:ATP binding"/>
    <property type="evidence" value="ECO:0007669"/>
    <property type="project" value="UniProtKB-KW"/>
</dbReference>
<dbReference type="InterPro" id="IPR003593">
    <property type="entry name" value="AAA+_ATPase"/>
</dbReference>
<protein>
    <submittedName>
        <fullName evidence="10">ABC transporter ATP-binding protein</fullName>
    </submittedName>
</protein>
<proteinExistence type="predicted"/>
<dbReference type="InterPro" id="IPR003439">
    <property type="entry name" value="ABC_transporter-like_ATP-bd"/>
</dbReference>
<evidence type="ECO:0000256" key="2">
    <source>
        <dbReference type="ARBA" id="ARBA00022692"/>
    </source>
</evidence>
<evidence type="ECO:0000256" key="6">
    <source>
        <dbReference type="ARBA" id="ARBA00023136"/>
    </source>
</evidence>
<dbReference type="Gene3D" id="1.20.1560.10">
    <property type="entry name" value="ABC transporter type 1, transmembrane domain"/>
    <property type="match status" value="1"/>
</dbReference>
<reference evidence="10 11" key="1">
    <citation type="submission" date="2022-12" db="EMBL/GenBank/DDBJ databases">
        <title>Chitinophagaceae gen. sp. nov., a new member of the family Chitinophagaceae, isolated from soil in a chemical factory.</title>
        <authorList>
            <person name="Ke Z."/>
        </authorList>
    </citation>
    <scope>NUCLEOTIDE SEQUENCE [LARGE SCALE GENOMIC DNA]</scope>
    <source>
        <strain evidence="10 11">LY-5</strain>
    </source>
</reference>
<comment type="caution">
    <text evidence="10">The sequence shown here is derived from an EMBL/GenBank/DDBJ whole genome shotgun (WGS) entry which is preliminary data.</text>
</comment>
<dbReference type="PROSITE" id="PS50893">
    <property type="entry name" value="ABC_TRANSPORTER_2"/>
    <property type="match status" value="1"/>
</dbReference>
<dbReference type="Gene3D" id="3.40.50.300">
    <property type="entry name" value="P-loop containing nucleotide triphosphate hydrolases"/>
    <property type="match status" value="1"/>
</dbReference>
<dbReference type="InterPro" id="IPR039421">
    <property type="entry name" value="Type_1_exporter"/>
</dbReference>
<keyword evidence="11" id="KW-1185">Reference proteome</keyword>
<dbReference type="PROSITE" id="PS50929">
    <property type="entry name" value="ABC_TM1F"/>
    <property type="match status" value="1"/>
</dbReference>
<organism evidence="10 11">
    <name type="scientific">Polluticaenibacter yanchengensis</name>
    <dbReference type="NCBI Taxonomy" id="3014562"/>
    <lineage>
        <taxon>Bacteria</taxon>
        <taxon>Pseudomonadati</taxon>
        <taxon>Bacteroidota</taxon>
        <taxon>Chitinophagia</taxon>
        <taxon>Chitinophagales</taxon>
        <taxon>Chitinophagaceae</taxon>
        <taxon>Polluticaenibacter</taxon>
    </lineage>
</organism>
<evidence type="ECO:0000256" key="4">
    <source>
        <dbReference type="ARBA" id="ARBA00022840"/>
    </source>
</evidence>
<dbReference type="Pfam" id="PF00664">
    <property type="entry name" value="ABC_membrane"/>
    <property type="match status" value="1"/>
</dbReference>
<dbReference type="InterPro" id="IPR017871">
    <property type="entry name" value="ABC_transporter-like_CS"/>
</dbReference>